<feature type="coiled-coil region" evidence="1">
    <location>
        <begin position="248"/>
        <end position="282"/>
    </location>
</feature>
<dbReference type="SUPFAM" id="SSF50346">
    <property type="entry name" value="PRC-barrel domain"/>
    <property type="match status" value="1"/>
</dbReference>
<dbReference type="AlphaFoldDB" id="A0A967ARY4"/>
<dbReference type="RefSeq" id="WP_152573475.1">
    <property type="nucleotide sequence ID" value="NZ_VIKU02000001.1"/>
</dbReference>
<evidence type="ECO:0000313" key="4">
    <source>
        <dbReference type="Proteomes" id="UP000707206"/>
    </source>
</evidence>
<dbReference type="InterPro" id="IPR011033">
    <property type="entry name" value="PRC_barrel-like_sf"/>
</dbReference>
<proteinExistence type="predicted"/>
<reference evidence="3" key="2">
    <citation type="submission" date="2020-03" db="EMBL/GenBank/DDBJ databases">
        <title>Flavobacteriaceae bacterium strain TP-CH-4, a member of the family Flavobacteriaceae isolated from a deep-sea seamount.</title>
        <authorList>
            <person name="Zhang D.-C."/>
        </authorList>
    </citation>
    <scope>NUCLEOTIDE SEQUENCE</scope>
    <source>
        <strain evidence="3">TP-CH-4</strain>
    </source>
</reference>
<gene>
    <name evidence="3" type="ORF">FK220_006690</name>
</gene>
<keyword evidence="1" id="KW-0175">Coiled coil</keyword>
<accession>A0A967ARY4</accession>
<comment type="caution">
    <text evidence="3">The sequence shown here is derived from an EMBL/GenBank/DDBJ whole genome shotgun (WGS) entry which is preliminary data.</text>
</comment>
<evidence type="ECO:0000256" key="2">
    <source>
        <dbReference type="SAM" id="SignalP"/>
    </source>
</evidence>
<protein>
    <submittedName>
        <fullName evidence="3">DUF4836 family protein</fullName>
    </submittedName>
</protein>
<dbReference type="Proteomes" id="UP000707206">
    <property type="component" value="Unassembled WGS sequence"/>
</dbReference>
<reference evidence="3" key="1">
    <citation type="submission" date="2019-07" db="EMBL/GenBank/DDBJ databases">
        <authorList>
            <person name="De-Chao Zhang Q."/>
        </authorList>
    </citation>
    <scope>NUCLEOTIDE SEQUENCE</scope>
    <source>
        <strain evidence="3">TP-CH-4</strain>
    </source>
</reference>
<evidence type="ECO:0000313" key="3">
    <source>
        <dbReference type="EMBL" id="NHF59019.1"/>
    </source>
</evidence>
<feature type="signal peptide" evidence="2">
    <location>
        <begin position="1"/>
        <end position="19"/>
    </location>
</feature>
<evidence type="ECO:0000256" key="1">
    <source>
        <dbReference type="SAM" id="Coils"/>
    </source>
</evidence>
<keyword evidence="2" id="KW-0732">Signal</keyword>
<dbReference type="EMBL" id="VIKU02000001">
    <property type="protein sequence ID" value="NHF59019.1"/>
    <property type="molecule type" value="Genomic_DNA"/>
</dbReference>
<name>A0A967ARY4_9FLAO</name>
<organism evidence="3 4">
    <name type="scientific">Pelagihabitans pacificus</name>
    <dbReference type="NCBI Taxonomy" id="2696054"/>
    <lineage>
        <taxon>Bacteria</taxon>
        <taxon>Pseudomonadati</taxon>
        <taxon>Bacteroidota</taxon>
        <taxon>Flavobacteriia</taxon>
        <taxon>Flavobacteriales</taxon>
        <taxon>Flavobacteriaceae</taxon>
        <taxon>Pelagihabitans</taxon>
    </lineage>
</organism>
<sequence>MKKLFLSIFAFCSILALKAQDLAAKIPANATAVVTIKGKQITDLVSLEEFSNSKIGKMLGKELARESKEKIGTIKDLGLDFNKNFYYFLEVNEGVFTNCFLIPLQNPQGLLNMMGESEKERIVTENGLSYFQDDYDGTVTLWNDDSLLLLFAKDQSSEYDYYDDYGYYDELYGNDYGNGATEEAVEVVPAEEPTYSLEAEDIIIEDVAEDAVEEAIDAEQEVIGETVIESDSYAEPTATTDNYYNDYYNSEEYKKQQAEREKNRQEREAKRAEKRRELVKISLEKAKTIMNGGYAQRSILRNPSYTTMIGNGQEEASIWVNDFGRIYKDAMPQSFYGGAMNPYSFIDIDKIYGGISIAAKLDFEEDHAAIKTVYTVNEELAKIYKPMYEGTFNKNFTKYINEDRLLGYWSLNMSTEGVLNAYPDLINMLFKTEGEKSYGDIVALGTDLFSILIDEEAAAEIVRGDMLLVLTDLAERQVTYTDYEYDEDYNYKEVEKTKTETVPDFMFMFSSEQKGLFDRLVRIGLREKELASMGGMYQIVKMPKSSPFDLYVMFKDNTVFLGSSKNDMQAIANGTFSSKLSSVHKRTMKKNVTSLFVNGKKIVSEIPVDSYPSELRGKVAFLTDNTEDVFFNFEKIKGNQMKGEMIWNTPTEGHRNSFAYFINMIDALME</sequence>
<feature type="chain" id="PRO_5037928748" evidence="2">
    <location>
        <begin position="20"/>
        <end position="670"/>
    </location>
</feature>
<keyword evidence="4" id="KW-1185">Reference proteome</keyword>